<evidence type="ECO:0000313" key="3">
    <source>
        <dbReference type="Proteomes" id="UP000189733"/>
    </source>
</evidence>
<feature type="transmembrane region" description="Helical" evidence="1">
    <location>
        <begin position="32"/>
        <end position="53"/>
    </location>
</feature>
<gene>
    <name evidence="2" type="ORF">SAMN02745702_00295</name>
</gene>
<keyword evidence="1" id="KW-1133">Transmembrane helix</keyword>
<proteinExistence type="predicted"/>
<reference evidence="2 3" key="1">
    <citation type="submission" date="2017-02" db="EMBL/GenBank/DDBJ databases">
        <authorList>
            <person name="Peterson S.W."/>
        </authorList>
    </citation>
    <scope>NUCLEOTIDE SEQUENCE [LARGE SCALE GENOMIC DNA]</scope>
    <source>
        <strain evidence="2 3">DSM 18034</strain>
    </source>
</reference>
<feature type="transmembrane region" description="Helical" evidence="1">
    <location>
        <begin position="65"/>
        <end position="82"/>
    </location>
</feature>
<protein>
    <submittedName>
        <fullName evidence="2">Uncharacterized protein</fullName>
    </submittedName>
</protein>
<evidence type="ECO:0000256" key="1">
    <source>
        <dbReference type="SAM" id="Phobius"/>
    </source>
</evidence>
<feature type="transmembrane region" description="Helical" evidence="1">
    <location>
        <begin position="226"/>
        <end position="244"/>
    </location>
</feature>
<keyword evidence="3" id="KW-1185">Reference proteome</keyword>
<dbReference type="EMBL" id="FUYA01000001">
    <property type="protein sequence ID" value="SKA64227.1"/>
    <property type="molecule type" value="Genomic_DNA"/>
</dbReference>
<feature type="transmembrane region" description="Helical" evidence="1">
    <location>
        <begin position="119"/>
        <end position="147"/>
    </location>
</feature>
<sequence length="247" mass="27689">MNEMLLQRIVILALMGSAAALGMSLRKNTTACQFLGIAVSSLLCFEFLGLSLFCRRLPLYGGLEALPSIALFPALCATILSVRRQARHYVPIFWGMSCILLALPLLLGSSLNPDFFMYGFFYTQAFFFCRLLSMCFLACAICWQLGLLFFGQDDPFAANHMLSARAHLIASAAFFMAAELCGSIWCMYGWGDTLHWNSQFFMGYIMFICLMIPCHLPPALARKLRLRALVSVVPMLFVFLLYVSKQS</sequence>
<keyword evidence="1" id="KW-0812">Transmembrane</keyword>
<dbReference type="RefSeq" id="WP_078683616.1">
    <property type="nucleotide sequence ID" value="NZ_FUYA01000001.1"/>
</dbReference>
<dbReference type="Proteomes" id="UP000189733">
    <property type="component" value="Unassembled WGS sequence"/>
</dbReference>
<dbReference type="OrthoDB" id="5421233at2"/>
<organism evidence="2 3">
    <name type="scientific">Desulfobaculum bizertense DSM 18034</name>
    <dbReference type="NCBI Taxonomy" id="1121442"/>
    <lineage>
        <taxon>Bacteria</taxon>
        <taxon>Pseudomonadati</taxon>
        <taxon>Thermodesulfobacteriota</taxon>
        <taxon>Desulfovibrionia</taxon>
        <taxon>Desulfovibrionales</taxon>
        <taxon>Desulfovibrionaceae</taxon>
        <taxon>Desulfobaculum</taxon>
    </lineage>
</organism>
<name>A0A1T4VH00_9BACT</name>
<feature type="transmembrane region" description="Helical" evidence="1">
    <location>
        <begin position="168"/>
        <end position="190"/>
    </location>
</feature>
<feature type="transmembrane region" description="Helical" evidence="1">
    <location>
        <begin position="6"/>
        <end position="25"/>
    </location>
</feature>
<feature type="transmembrane region" description="Helical" evidence="1">
    <location>
        <begin position="196"/>
        <end position="214"/>
    </location>
</feature>
<dbReference type="AlphaFoldDB" id="A0A1T4VH00"/>
<accession>A0A1T4VH00</accession>
<feature type="transmembrane region" description="Helical" evidence="1">
    <location>
        <begin position="89"/>
        <end position="107"/>
    </location>
</feature>
<keyword evidence="1" id="KW-0472">Membrane</keyword>
<dbReference type="STRING" id="1121442.SAMN02745702_00295"/>
<evidence type="ECO:0000313" key="2">
    <source>
        <dbReference type="EMBL" id="SKA64227.1"/>
    </source>
</evidence>